<organism evidence="2 3">
    <name type="scientific">Lampropedia aestuarii</name>
    <dbReference type="NCBI Taxonomy" id="2562762"/>
    <lineage>
        <taxon>Bacteria</taxon>
        <taxon>Pseudomonadati</taxon>
        <taxon>Pseudomonadota</taxon>
        <taxon>Betaproteobacteria</taxon>
        <taxon>Burkholderiales</taxon>
        <taxon>Comamonadaceae</taxon>
        <taxon>Lampropedia</taxon>
    </lineage>
</organism>
<reference evidence="2 3" key="1">
    <citation type="submission" date="2019-04" db="EMBL/GenBank/DDBJ databases">
        <title>Lampropedia sp YIM MLB12 draf genome.</title>
        <authorList>
            <person name="Wang Y.-X."/>
        </authorList>
    </citation>
    <scope>NUCLEOTIDE SEQUENCE [LARGE SCALE GENOMIC DNA]</scope>
    <source>
        <strain evidence="2 3">YIM MLB12</strain>
    </source>
</reference>
<dbReference type="GO" id="GO:0008757">
    <property type="term" value="F:S-adenosylmethionine-dependent methyltransferase activity"/>
    <property type="evidence" value="ECO:0007669"/>
    <property type="project" value="InterPro"/>
</dbReference>
<dbReference type="Gene3D" id="3.40.50.150">
    <property type="entry name" value="Vaccinia Virus protein VP39"/>
    <property type="match status" value="1"/>
</dbReference>
<keyword evidence="3" id="KW-1185">Reference proteome</keyword>
<protein>
    <submittedName>
        <fullName evidence="2">Methyltransferase domain-containing protein</fullName>
    </submittedName>
</protein>
<dbReference type="SUPFAM" id="SSF53335">
    <property type="entry name" value="S-adenosyl-L-methionine-dependent methyltransferases"/>
    <property type="match status" value="1"/>
</dbReference>
<name>A0A4S5BQ88_9BURK</name>
<keyword evidence="2" id="KW-0489">Methyltransferase</keyword>
<dbReference type="OrthoDB" id="5330018at2"/>
<dbReference type="PANTHER" id="PTHR43591:SF24">
    <property type="entry name" value="2-METHOXY-6-POLYPRENYL-1,4-BENZOQUINOL METHYLASE, MITOCHONDRIAL"/>
    <property type="match status" value="1"/>
</dbReference>
<dbReference type="PANTHER" id="PTHR43591">
    <property type="entry name" value="METHYLTRANSFERASE"/>
    <property type="match status" value="1"/>
</dbReference>
<evidence type="ECO:0000313" key="2">
    <source>
        <dbReference type="EMBL" id="THJ34914.1"/>
    </source>
</evidence>
<dbReference type="CDD" id="cd02440">
    <property type="entry name" value="AdoMet_MTases"/>
    <property type="match status" value="1"/>
</dbReference>
<evidence type="ECO:0000259" key="1">
    <source>
        <dbReference type="Pfam" id="PF08241"/>
    </source>
</evidence>
<gene>
    <name evidence="2" type="ORF">E8K88_05360</name>
</gene>
<dbReference type="Pfam" id="PF08241">
    <property type="entry name" value="Methyltransf_11"/>
    <property type="match status" value="1"/>
</dbReference>
<dbReference type="Proteomes" id="UP000306236">
    <property type="component" value="Unassembled WGS sequence"/>
</dbReference>
<accession>A0A4S5BQ88</accession>
<dbReference type="RefSeq" id="WP_136405627.1">
    <property type="nucleotide sequence ID" value="NZ_SSWX01000005.1"/>
</dbReference>
<keyword evidence="2" id="KW-0808">Transferase</keyword>
<sequence>MNNPTIRFQNGAAYERYMGQWSQLVGQVFLDWLAAPTGQRWLDVGCGNGAFTEMLIEHAQPSEVHGIDPSEPQLGYARTRAALAQAQLLIADAMALPYPAQRFDVAVMPLVIFFVPDPARGVAEMRRVVRPGGWVGAYAWDMEGGGFPYAALQAAISAEGFPVPAAPSADASRLDVMLALWQEAGLEQVESRTITVERSFADFEDFWSTALGAPSVGGTLANMSETQRNAIRARLQKRLSADAEGRIRYSARANAIKGTVPA</sequence>
<dbReference type="EMBL" id="SSWX01000005">
    <property type="protein sequence ID" value="THJ34914.1"/>
    <property type="molecule type" value="Genomic_DNA"/>
</dbReference>
<feature type="domain" description="Methyltransferase type 11" evidence="1">
    <location>
        <begin position="42"/>
        <end position="135"/>
    </location>
</feature>
<dbReference type="AlphaFoldDB" id="A0A4S5BQ88"/>
<dbReference type="InterPro" id="IPR029063">
    <property type="entry name" value="SAM-dependent_MTases_sf"/>
</dbReference>
<dbReference type="GO" id="GO:0032259">
    <property type="term" value="P:methylation"/>
    <property type="evidence" value="ECO:0007669"/>
    <property type="project" value="UniProtKB-KW"/>
</dbReference>
<proteinExistence type="predicted"/>
<dbReference type="InterPro" id="IPR013216">
    <property type="entry name" value="Methyltransf_11"/>
</dbReference>
<comment type="caution">
    <text evidence="2">The sequence shown here is derived from an EMBL/GenBank/DDBJ whole genome shotgun (WGS) entry which is preliminary data.</text>
</comment>
<evidence type="ECO:0000313" key="3">
    <source>
        <dbReference type="Proteomes" id="UP000306236"/>
    </source>
</evidence>